<dbReference type="RefSeq" id="WP_258332347.1">
    <property type="nucleotide sequence ID" value="NZ_JAPTGG010000011.1"/>
</dbReference>
<keyword evidence="6 7" id="KW-0472">Membrane</keyword>
<dbReference type="AlphaFoldDB" id="A0A9J6RQ71"/>
<feature type="transmembrane region" description="Helical" evidence="7">
    <location>
        <begin position="29"/>
        <end position="46"/>
    </location>
</feature>
<evidence type="ECO:0000256" key="2">
    <source>
        <dbReference type="ARBA" id="ARBA00022448"/>
    </source>
</evidence>
<dbReference type="GO" id="GO:0005886">
    <property type="term" value="C:plasma membrane"/>
    <property type="evidence" value="ECO:0007669"/>
    <property type="project" value="TreeGrafter"/>
</dbReference>
<keyword evidence="10" id="KW-1185">Reference proteome</keyword>
<comment type="subcellular location">
    <subcellularLocation>
        <location evidence="1">Membrane</location>
        <topology evidence="1">Multi-pass membrane protein</topology>
    </subcellularLocation>
</comment>
<proteinExistence type="predicted"/>
<feature type="transmembrane region" description="Helical" evidence="7">
    <location>
        <begin position="52"/>
        <end position="70"/>
    </location>
</feature>
<comment type="caution">
    <text evidence="9">The sequence shown here is derived from an EMBL/GenBank/DDBJ whole genome shotgun (WGS) entry which is preliminary data.</text>
</comment>
<keyword evidence="3 7" id="KW-0812">Transmembrane</keyword>
<evidence type="ECO:0000256" key="5">
    <source>
        <dbReference type="ARBA" id="ARBA00022989"/>
    </source>
</evidence>
<feature type="transmembrane region" description="Helical" evidence="7">
    <location>
        <begin position="172"/>
        <end position="194"/>
    </location>
</feature>
<feature type="transmembrane region" description="Helical" evidence="7">
    <location>
        <begin position="430"/>
        <end position="448"/>
    </location>
</feature>
<protein>
    <submittedName>
        <fullName evidence="9">SLC13 family permease</fullName>
    </submittedName>
</protein>
<dbReference type="InterPro" id="IPR051679">
    <property type="entry name" value="DASS-Related_Transporters"/>
</dbReference>
<dbReference type="Gene3D" id="3.30.70.1450">
    <property type="entry name" value="Regulator of K+ conductance, C-terminal domain"/>
    <property type="match status" value="2"/>
</dbReference>
<dbReference type="PROSITE" id="PS51202">
    <property type="entry name" value="RCK_C"/>
    <property type="match status" value="2"/>
</dbReference>
<feature type="domain" description="RCK C-terminal" evidence="8">
    <location>
        <begin position="196"/>
        <end position="280"/>
    </location>
</feature>
<evidence type="ECO:0000256" key="6">
    <source>
        <dbReference type="ARBA" id="ARBA00023136"/>
    </source>
</evidence>
<feature type="transmembrane region" description="Helical" evidence="7">
    <location>
        <begin position="500"/>
        <end position="533"/>
    </location>
</feature>
<feature type="transmembrane region" description="Helical" evidence="7">
    <location>
        <begin position="6"/>
        <end position="22"/>
    </location>
</feature>
<accession>A0A9J6RQ71</accession>
<dbReference type="InterPro" id="IPR036721">
    <property type="entry name" value="RCK_C_sf"/>
</dbReference>
<dbReference type="InterPro" id="IPR004680">
    <property type="entry name" value="Cit_transptr-like_dom"/>
</dbReference>
<dbReference type="PANTHER" id="PTHR43652">
    <property type="entry name" value="BASIC AMINO ACID ANTIPORTER YFCC-RELATED"/>
    <property type="match status" value="1"/>
</dbReference>
<dbReference type="Proteomes" id="UP001069090">
    <property type="component" value="Unassembled WGS sequence"/>
</dbReference>
<gene>
    <name evidence="9" type="ORF">O0V09_13305</name>
</gene>
<dbReference type="Pfam" id="PF02080">
    <property type="entry name" value="TrkA_C"/>
    <property type="match status" value="2"/>
</dbReference>
<evidence type="ECO:0000256" key="1">
    <source>
        <dbReference type="ARBA" id="ARBA00004141"/>
    </source>
</evidence>
<feature type="transmembrane region" description="Helical" evidence="7">
    <location>
        <begin position="91"/>
        <end position="116"/>
    </location>
</feature>
<feature type="transmembrane region" description="Helical" evidence="7">
    <location>
        <begin position="385"/>
        <end position="418"/>
    </location>
</feature>
<dbReference type="GO" id="GO:0008324">
    <property type="term" value="F:monoatomic cation transmembrane transporter activity"/>
    <property type="evidence" value="ECO:0007669"/>
    <property type="project" value="InterPro"/>
</dbReference>
<sequence>MEWQQWVMVLLFAGTIAGLIKFQKAPQRVFGAACLICLALSFVSVGDLLANAVNPGLVTLLLLIISAFALERTSAMHKLTAKLINGSVTKSYIRTFFATIFSSALVNNTAVIAALLGPVRSNKLINPSRILLPLSYAAIMGGTLTLVGTSTNLIVNSLLIDQTGVGFNFFDFSLIGLSVLLPCMAVIMLTLSTLPNTKMEQQKVHSYFLEAEIEANSQLIGKSIEANGLRNLDSLFLVEVIRGHKVVSAVTPDFVLQGGDKLIFSGDVSSVLRLKQFDGLSLFAEEDGLLGENLTEAIVKEESAITGQTLKEAGFRARFDAAVVAIRREGQSLSGKLGNIRIQAGDFLVMAAGRDFASRPNISKNFFILSGISPKNFISGWRERLVIWGFIAALAISIVTDVSLIKTLLFYLAAVVVSNSFSINEIQRRLPLDLLLIVISALTIAKALDNTGVSALVASSVHVLLLDVHVYWAFIAIYLFTVLLTELITNNAAAALSFPIAYSVAIGLGVSPVPFIMIVAFGASASFVSPYGYQTNLMVFNAGNYKLAEFVKFGLPVSLVYGAMVLWVTPLVYPF</sequence>
<keyword evidence="2" id="KW-0813">Transport</keyword>
<evidence type="ECO:0000256" key="4">
    <source>
        <dbReference type="ARBA" id="ARBA00022737"/>
    </source>
</evidence>
<keyword evidence="5 7" id="KW-1133">Transmembrane helix</keyword>
<dbReference type="InterPro" id="IPR006037">
    <property type="entry name" value="RCK_C"/>
</dbReference>
<evidence type="ECO:0000313" key="9">
    <source>
        <dbReference type="EMBL" id="MCZ0866181.1"/>
    </source>
</evidence>
<feature type="transmembrane region" description="Helical" evidence="7">
    <location>
        <begin position="553"/>
        <end position="573"/>
    </location>
</feature>
<name>A0A9J6RQ71_9GAMM</name>
<keyword evidence="4" id="KW-0677">Repeat</keyword>
<organism evidence="9 10">
    <name type="scientific">Dasania phycosphaerae</name>
    <dbReference type="NCBI Taxonomy" id="2950436"/>
    <lineage>
        <taxon>Bacteria</taxon>
        <taxon>Pseudomonadati</taxon>
        <taxon>Pseudomonadota</taxon>
        <taxon>Gammaproteobacteria</taxon>
        <taxon>Cellvibrionales</taxon>
        <taxon>Spongiibacteraceae</taxon>
        <taxon>Dasania</taxon>
    </lineage>
</organism>
<dbReference type="GO" id="GO:0006813">
    <property type="term" value="P:potassium ion transport"/>
    <property type="evidence" value="ECO:0007669"/>
    <property type="project" value="InterPro"/>
</dbReference>
<evidence type="ECO:0000256" key="7">
    <source>
        <dbReference type="SAM" id="Phobius"/>
    </source>
</evidence>
<evidence type="ECO:0000256" key="3">
    <source>
        <dbReference type="ARBA" id="ARBA00022692"/>
    </source>
</evidence>
<feature type="transmembrane region" description="Helical" evidence="7">
    <location>
        <begin position="136"/>
        <end position="160"/>
    </location>
</feature>
<evidence type="ECO:0000259" key="8">
    <source>
        <dbReference type="PROSITE" id="PS51202"/>
    </source>
</evidence>
<dbReference type="EMBL" id="JAPTGG010000011">
    <property type="protein sequence ID" value="MCZ0866181.1"/>
    <property type="molecule type" value="Genomic_DNA"/>
</dbReference>
<dbReference type="Pfam" id="PF03600">
    <property type="entry name" value="CitMHS"/>
    <property type="match status" value="1"/>
</dbReference>
<feature type="transmembrane region" description="Helical" evidence="7">
    <location>
        <begin position="468"/>
        <end position="488"/>
    </location>
</feature>
<dbReference type="PANTHER" id="PTHR43652:SF2">
    <property type="entry name" value="BASIC AMINO ACID ANTIPORTER YFCC-RELATED"/>
    <property type="match status" value="1"/>
</dbReference>
<evidence type="ECO:0000313" key="10">
    <source>
        <dbReference type="Proteomes" id="UP001069090"/>
    </source>
</evidence>
<reference evidence="9 10" key="1">
    <citation type="submission" date="2022-12" db="EMBL/GenBank/DDBJ databases">
        <title>Dasania phycosphaerae sp. nov., isolated from particulate material of the south coast of Korea.</title>
        <authorList>
            <person name="Jiang Y."/>
        </authorList>
    </citation>
    <scope>NUCLEOTIDE SEQUENCE [LARGE SCALE GENOMIC DNA]</scope>
    <source>
        <strain evidence="9 10">GY-19</strain>
    </source>
</reference>
<feature type="domain" description="RCK C-terminal" evidence="8">
    <location>
        <begin position="282"/>
        <end position="368"/>
    </location>
</feature>
<dbReference type="SUPFAM" id="SSF116726">
    <property type="entry name" value="TrkA C-terminal domain-like"/>
    <property type="match status" value="2"/>
</dbReference>